<dbReference type="AlphaFoldDB" id="A0A1H8EJK2"/>
<dbReference type="RefSeq" id="WP_139198076.1">
    <property type="nucleotide sequence ID" value="NZ_FOCF01000005.1"/>
</dbReference>
<evidence type="ECO:0000313" key="2">
    <source>
        <dbReference type="EMBL" id="SEN19663.1"/>
    </source>
</evidence>
<dbReference type="Proteomes" id="UP000199206">
    <property type="component" value="Unassembled WGS sequence"/>
</dbReference>
<proteinExistence type="predicted"/>
<sequence>MSHRSEPSPHSPAASSPGDDPLTAIPFTPVATSGRRDGWTPERQHRFIAALSVMGVVARAAKAVGMSAAAAYRLRAREDAEDFAIAWDMAIDRGRDRAYVIAVDRAMNGVTTPIFFKGRQIGTRHHYDNRLLMAALSAPTPPLPR</sequence>
<keyword evidence="3" id="KW-1185">Reference proteome</keyword>
<organism evidence="2 3">
    <name type="scientific">Sphingomonas gellani</name>
    <dbReference type="NCBI Taxonomy" id="1166340"/>
    <lineage>
        <taxon>Bacteria</taxon>
        <taxon>Pseudomonadati</taxon>
        <taxon>Pseudomonadota</taxon>
        <taxon>Alphaproteobacteria</taxon>
        <taxon>Sphingomonadales</taxon>
        <taxon>Sphingomonadaceae</taxon>
        <taxon>Sphingomonas</taxon>
    </lineage>
</organism>
<reference evidence="3" key="1">
    <citation type="submission" date="2016-10" db="EMBL/GenBank/DDBJ databases">
        <authorList>
            <person name="Varghese N."/>
            <person name="Submissions S."/>
        </authorList>
    </citation>
    <scope>NUCLEOTIDE SEQUENCE [LARGE SCALE GENOMIC DNA]</scope>
    <source>
        <strain evidence="3">S6-262</strain>
    </source>
</reference>
<evidence type="ECO:0000313" key="3">
    <source>
        <dbReference type="Proteomes" id="UP000199206"/>
    </source>
</evidence>
<accession>A0A1H8EJK2</accession>
<protein>
    <submittedName>
        <fullName evidence="2">Uncharacterized protein</fullName>
    </submittedName>
</protein>
<dbReference type="OrthoDB" id="7282816at2"/>
<name>A0A1H8EJK2_9SPHN</name>
<gene>
    <name evidence="2" type="ORF">SAMN05192583_2207</name>
</gene>
<dbReference type="EMBL" id="FOCF01000005">
    <property type="protein sequence ID" value="SEN19663.1"/>
    <property type="molecule type" value="Genomic_DNA"/>
</dbReference>
<evidence type="ECO:0000256" key="1">
    <source>
        <dbReference type="SAM" id="MobiDB-lite"/>
    </source>
</evidence>
<dbReference type="STRING" id="1166340.SAMN05192583_2207"/>
<feature type="region of interest" description="Disordered" evidence="1">
    <location>
        <begin position="1"/>
        <end position="39"/>
    </location>
</feature>